<dbReference type="EMBL" id="CP093366">
    <property type="protein sequence ID" value="UQS81597.1"/>
    <property type="molecule type" value="Genomic_DNA"/>
</dbReference>
<evidence type="ECO:0000313" key="5">
    <source>
        <dbReference type="Proteomes" id="UP000831495"/>
    </source>
</evidence>
<feature type="compositionally biased region" description="Basic and acidic residues" evidence="3">
    <location>
        <begin position="77"/>
        <end position="86"/>
    </location>
</feature>
<evidence type="ECO:0000256" key="2">
    <source>
        <dbReference type="HAMAP-Rule" id="MF_01103"/>
    </source>
</evidence>
<name>A0ABY4P7G8_9LACO</name>
<sequence>MTELNENKKQEELVQRINILANKQKATGLDEAEEKEQAALRKEYLANFRSGLRDRIEHTKLYDKKGNEVTSSKVRKIQHDKGWRED</sequence>
<accession>A0ABY4P7G8</accession>
<dbReference type="HAMAP" id="MF_01103">
    <property type="entry name" value="UPF0291"/>
    <property type="match status" value="1"/>
</dbReference>
<evidence type="ECO:0000313" key="4">
    <source>
        <dbReference type="EMBL" id="UQS81597.1"/>
    </source>
</evidence>
<dbReference type="SUPFAM" id="SSF158221">
    <property type="entry name" value="YnzC-like"/>
    <property type="match status" value="1"/>
</dbReference>
<organism evidence="4 5">
    <name type="scientific">Bombilactobacillus folatiphilus</name>
    <dbReference type="NCBI Taxonomy" id="2923362"/>
    <lineage>
        <taxon>Bacteria</taxon>
        <taxon>Bacillati</taxon>
        <taxon>Bacillota</taxon>
        <taxon>Bacilli</taxon>
        <taxon>Lactobacillales</taxon>
        <taxon>Lactobacillaceae</taxon>
        <taxon>Bombilactobacillus</taxon>
    </lineage>
</organism>
<dbReference type="Proteomes" id="UP000831495">
    <property type="component" value="Chromosome"/>
</dbReference>
<comment type="similarity">
    <text evidence="2">Belongs to the UPF0291 family.</text>
</comment>
<dbReference type="InterPro" id="IPR009242">
    <property type="entry name" value="DUF896"/>
</dbReference>
<evidence type="ECO:0000256" key="3">
    <source>
        <dbReference type="SAM" id="MobiDB-lite"/>
    </source>
</evidence>
<dbReference type="PANTHER" id="PTHR37300:SF1">
    <property type="entry name" value="UPF0291 PROTEIN YNZC"/>
    <property type="match status" value="1"/>
</dbReference>
<evidence type="ECO:0000256" key="1">
    <source>
        <dbReference type="ARBA" id="ARBA00022490"/>
    </source>
</evidence>
<keyword evidence="1 2" id="KW-0963">Cytoplasm</keyword>
<comment type="subcellular location">
    <subcellularLocation>
        <location evidence="2">Cytoplasm</location>
    </subcellularLocation>
</comment>
<feature type="region of interest" description="Disordered" evidence="3">
    <location>
        <begin position="67"/>
        <end position="86"/>
    </location>
</feature>
<dbReference type="RefSeq" id="WP_249513867.1">
    <property type="nucleotide sequence ID" value="NZ_CP093366.1"/>
</dbReference>
<reference evidence="4" key="1">
    <citation type="journal article" date="2022" name="Int. J. Syst. Evol. Microbiol.">
        <title>Apilactobacillus apisilvae sp. nov., Nicolia spurrieriana gen. nov. sp. nov., Bombilactobacillus folatiphilus sp. nov. and Bombilactobacillus thymidiniphilus sp. nov., four new lactic acid bacterial isolates from stingless bees Tetragonula carbonaria and Austroplebeia australis.</title>
        <authorList>
            <person name="Oliphant S.A."/>
            <person name="Watson-Haigh N.S."/>
            <person name="Sumby K.M."/>
            <person name="Gardner J."/>
            <person name="Groom S."/>
            <person name="Jiranek V."/>
        </authorList>
    </citation>
    <scope>NUCLEOTIDE SEQUENCE</scope>
    <source>
        <strain evidence="4">SG4_D2</strain>
    </source>
</reference>
<dbReference type="Pfam" id="PF05979">
    <property type="entry name" value="DUF896"/>
    <property type="match status" value="1"/>
</dbReference>
<dbReference type="PANTHER" id="PTHR37300">
    <property type="entry name" value="UPF0291 PROTEIN CBO2609/CLC_2481"/>
    <property type="match status" value="1"/>
</dbReference>
<dbReference type="Gene3D" id="1.10.287.540">
    <property type="entry name" value="Helix hairpin bin"/>
    <property type="match status" value="1"/>
</dbReference>
<proteinExistence type="inferred from homology"/>
<protein>
    <recommendedName>
        <fullName evidence="2">UPF0291 protein MOO45_05095</fullName>
    </recommendedName>
</protein>
<gene>
    <name evidence="4" type="ORF">MOO45_05095</name>
</gene>
<keyword evidence="5" id="KW-1185">Reference proteome</keyword>